<evidence type="ECO:0000313" key="3">
    <source>
        <dbReference type="EMBL" id="QHD66161.1"/>
    </source>
</evidence>
<evidence type="ECO:0000259" key="1">
    <source>
        <dbReference type="Pfam" id="PF01548"/>
    </source>
</evidence>
<evidence type="ECO:0000313" key="5">
    <source>
        <dbReference type="Proteomes" id="UP000464086"/>
    </source>
</evidence>
<dbReference type="PANTHER" id="PTHR33055:SF3">
    <property type="entry name" value="PUTATIVE TRANSPOSASE FOR IS117-RELATED"/>
    <property type="match status" value="1"/>
</dbReference>
<dbReference type="PANTHER" id="PTHR33055">
    <property type="entry name" value="TRANSPOSASE FOR INSERTION SEQUENCE ELEMENT IS1111A"/>
    <property type="match status" value="1"/>
</dbReference>
<dbReference type="GO" id="GO:0004803">
    <property type="term" value="F:transposase activity"/>
    <property type="evidence" value="ECO:0007669"/>
    <property type="project" value="InterPro"/>
</dbReference>
<evidence type="ECO:0000259" key="2">
    <source>
        <dbReference type="Pfam" id="PF02371"/>
    </source>
</evidence>
<dbReference type="EMBL" id="CP047218">
    <property type="protein sequence ID" value="QHD67750.1"/>
    <property type="molecule type" value="Genomic_DNA"/>
</dbReference>
<evidence type="ECO:0000313" key="4">
    <source>
        <dbReference type="EMBL" id="QHD67750.1"/>
    </source>
</evidence>
<proteinExistence type="predicted"/>
<dbReference type="Pfam" id="PF01548">
    <property type="entry name" value="DEDD_Tnp_IS110"/>
    <property type="match status" value="1"/>
</dbReference>
<accession>A0A6P1GER6</accession>
<dbReference type="InterPro" id="IPR003346">
    <property type="entry name" value="Transposase_20"/>
</dbReference>
<dbReference type="GO" id="GO:0003677">
    <property type="term" value="F:DNA binding"/>
    <property type="evidence" value="ECO:0007669"/>
    <property type="project" value="InterPro"/>
</dbReference>
<sequence>MEITTIGLDVAKNVFQVHGIDAAGKVVVRKALRRAQLLPFFRKLSPCLVGIEACGTSHHWARELIGLGHEVRLMPPAYVKPYVKRGKNDAVDAEAICEAVTRPTMRFVAVKSREQQSALSLHRARSLLVGQRTQLVNIMRSMLAEFGIAIPEGLEKALSMARQIVEGEVDTGLPVEATMVVAMLSQQVIDTHVRLREIDKSLGALQRSDDLARRLSTIPGIGPVGATAFAASVTDPHQFRSGRQFAAWLGLTPLQKSSGGKDRLGRITKMGDKYLRKLLVIGATALVRYAKYKPDTADPRLLAWLAKKPVRVATVAMANKMARVIWALMTRGETYQARHNPMLAG</sequence>
<reference evidence="3 5" key="1">
    <citation type="submission" date="2019-12" db="EMBL/GenBank/DDBJ databases">
        <title>Functional and genomic insights into the Sphingobium yanoikuyae YC-JY1, a bacterium efficiently degrading bisphenol A.</title>
        <authorList>
            <person name="Jia Y."/>
            <person name="Li X."/>
            <person name="Wang J."/>
            <person name="Eltoukhy A."/>
            <person name="Lamraoui I."/>
            <person name="Yan Y."/>
        </authorList>
    </citation>
    <scope>NUCLEOTIDE SEQUENCE [LARGE SCALE GENOMIC DNA]</scope>
    <source>
        <strain evidence="3 5">YC-JY1</strain>
    </source>
</reference>
<gene>
    <name evidence="3" type="ORF">GS397_03100</name>
    <name evidence="4" type="ORF">GS397_12345</name>
</gene>
<dbReference type="Proteomes" id="UP000464086">
    <property type="component" value="Chromosome"/>
</dbReference>
<dbReference type="GO" id="GO:0006313">
    <property type="term" value="P:DNA transposition"/>
    <property type="evidence" value="ECO:0007669"/>
    <property type="project" value="InterPro"/>
</dbReference>
<dbReference type="RefSeq" id="WP_159365634.1">
    <property type="nucleotide sequence ID" value="NZ_CP047218.1"/>
</dbReference>
<dbReference type="InterPro" id="IPR047650">
    <property type="entry name" value="Transpos_IS110"/>
</dbReference>
<feature type="domain" description="Transposase IS116/IS110/IS902 C-terminal" evidence="2">
    <location>
        <begin position="213"/>
        <end position="290"/>
    </location>
</feature>
<protein>
    <submittedName>
        <fullName evidence="3">IS110 family transposase</fullName>
    </submittedName>
</protein>
<name>A0A6P1GER6_SPHYA</name>
<dbReference type="AlphaFoldDB" id="A0A6P1GER6"/>
<dbReference type="EMBL" id="CP047218">
    <property type="protein sequence ID" value="QHD66161.1"/>
    <property type="molecule type" value="Genomic_DNA"/>
</dbReference>
<organism evidence="3 5">
    <name type="scientific">Sphingobium yanoikuyae</name>
    <name type="common">Sphingomonas yanoikuyae</name>
    <dbReference type="NCBI Taxonomy" id="13690"/>
    <lineage>
        <taxon>Bacteria</taxon>
        <taxon>Pseudomonadati</taxon>
        <taxon>Pseudomonadota</taxon>
        <taxon>Alphaproteobacteria</taxon>
        <taxon>Sphingomonadales</taxon>
        <taxon>Sphingomonadaceae</taxon>
        <taxon>Sphingobium</taxon>
    </lineage>
</organism>
<dbReference type="Pfam" id="PF02371">
    <property type="entry name" value="Transposase_20"/>
    <property type="match status" value="1"/>
</dbReference>
<feature type="domain" description="Transposase IS110-like N-terminal" evidence="1">
    <location>
        <begin position="6"/>
        <end position="146"/>
    </location>
</feature>
<dbReference type="NCBIfam" id="NF033542">
    <property type="entry name" value="transpos_IS110"/>
    <property type="match status" value="1"/>
</dbReference>
<dbReference type="InterPro" id="IPR002525">
    <property type="entry name" value="Transp_IS110-like_N"/>
</dbReference>